<dbReference type="Gene3D" id="2.40.160.10">
    <property type="entry name" value="Porin"/>
    <property type="match status" value="1"/>
</dbReference>
<feature type="region of interest" description="Disordered" evidence="2">
    <location>
        <begin position="72"/>
        <end position="197"/>
    </location>
</feature>
<gene>
    <name evidence="3" type="primary">LOC123408922</name>
</gene>
<dbReference type="PANTHER" id="PTHR11743:SF63">
    <property type="match status" value="1"/>
</dbReference>
<proteinExistence type="inferred from homology"/>
<dbReference type="PROSITE" id="PS00558">
    <property type="entry name" value="EUKARYOTIC_PORIN"/>
    <property type="match status" value="1"/>
</dbReference>
<evidence type="ECO:0000256" key="2">
    <source>
        <dbReference type="SAM" id="MobiDB-lite"/>
    </source>
</evidence>
<protein>
    <submittedName>
        <fullName evidence="3">Uncharacterized protein</fullName>
    </submittedName>
</protein>
<dbReference type="RefSeq" id="XP_044957882.1">
    <property type="nucleotide sequence ID" value="XM_045101947.1"/>
</dbReference>
<dbReference type="InterPro" id="IPR001925">
    <property type="entry name" value="Porin_Euk"/>
</dbReference>
<dbReference type="AlphaFoldDB" id="M0W236"/>
<reference evidence="3" key="2">
    <citation type="submission" date="2020-10" db="EMBL/GenBank/DDBJ databases">
        <authorList>
            <person name="Scholz U."/>
            <person name="Mascher M."/>
            <person name="Fiebig A."/>
        </authorList>
    </citation>
    <scope>NUCLEOTIDE SEQUENCE [LARGE SCALE GENOMIC DNA]</scope>
    <source>
        <strain evidence="3">cv. Morex</strain>
    </source>
</reference>
<dbReference type="SMR" id="M0W236"/>
<dbReference type="Proteomes" id="UP000011116">
    <property type="component" value="Chromosome 7H"/>
</dbReference>
<feature type="compositionally biased region" description="Low complexity" evidence="2">
    <location>
        <begin position="72"/>
        <end position="101"/>
    </location>
</feature>
<evidence type="ECO:0000313" key="3">
    <source>
        <dbReference type="EnsemblPlants" id="HORVU.MOREX.r3.7HG0662940.1"/>
    </source>
</evidence>
<dbReference type="Pfam" id="PF01459">
    <property type="entry name" value="Porin_3"/>
    <property type="match status" value="1"/>
</dbReference>
<dbReference type="GeneID" id="123408922"/>
<keyword evidence="4" id="KW-1185">Reference proteome</keyword>
<dbReference type="InterPro" id="IPR027246">
    <property type="entry name" value="Porin_Euk/Tom40"/>
</dbReference>
<name>M0W236_HORVV</name>
<dbReference type="EnsemblPlants" id="HORVU.MOREX.r3.7HG0662940.1">
    <property type="protein sequence ID" value="HORVU.MOREX.r3.7HG0662940.1"/>
    <property type="gene ID" value="HORVU.MOREX.r3.7HG0662940"/>
</dbReference>
<comment type="similarity">
    <text evidence="1">Belongs to the eukaryotic mitochondrial porin (TC 1.B.8.1) family.</text>
</comment>
<feature type="compositionally biased region" description="Low complexity" evidence="2">
    <location>
        <begin position="110"/>
        <end position="126"/>
    </location>
</feature>
<accession>M0W236</accession>
<dbReference type="Gramene" id="HORVU.MOREX.r3.7HG0662940.1">
    <property type="protein sequence ID" value="HORVU.MOREX.r3.7HG0662940.1"/>
    <property type="gene ID" value="HORVU.MOREX.r3.7HG0662940"/>
</dbReference>
<dbReference type="PANTHER" id="PTHR11743">
    <property type="entry name" value="VOLTAGE-DEPENDENT ANION-SELECTIVE CHANNEL"/>
    <property type="match status" value="1"/>
</dbReference>
<organism evidence="3 4">
    <name type="scientific">Hordeum vulgare subsp. vulgare</name>
    <name type="common">Domesticated barley</name>
    <dbReference type="NCBI Taxonomy" id="112509"/>
    <lineage>
        <taxon>Eukaryota</taxon>
        <taxon>Viridiplantae</taxon>
        <taxon>Streptophyta</taxon>
        <taxon>Embryophyta</taxon>
        <taxon>Tracheophyta</taxon>
        <taxon>Spermatophyta</taxon>
        <taxon>Magnoliopsida</taxon>
        <taxon>Liliopsida</taxon>
        <taxon>Poales</taxon>
        <taxon>Poaceae</taxon>
        <taxon>BOP clade</taxon>
        <taxon>Pooideae</taxon>
        <taxon>Triticodae</taxon>
        <taxon>Triticeae</taxon>
        <taxon>Hordeinae</taxon>
        <taxon>Hordeum</taxon>
    </lineage>
</organism>
<feature type="compositionally biased region" description="Low complexity" evidence="2">
    <location>
        <begin position="135"/>
        <end position="191"/>
    </location>
</feature>
<evidence type="ECO:0000313" key="4">
    <source>
        <dbReference type="Proteomes" id="UP000011116"/>
    </source>
</evidence>
<reference evidence="3" key="3">
    <citation type="submission" date="2022-01" db="UniProtKB">
        <authorList>
            <consortium name="EnsemblPlants"/>
        </authorList>
    </citation>
    <scope>IDENTIFICATION</scope>
    <source>
        <strain evidence="3">subsp. vulgare</strain>
    </source>
</reference>
<evidence type="ECO:0000256" key="1">
    <source>
        <dbReference type="ARBA" id="ARBA00009624"/>
    </source>
</evidence>
<dbReference type="ExpressionAtlas" id="M0W236">
    <property type="expression patterns" value="baseline and differential"/>
</dbReference>
<dbReference type="PaxDb" id="4513-MLOC_4078.5"/>
<sequence length="581" mass="59749">MSSTGARCSSFSGNEGFIACSCSRLPISPQVLYLIHVPVSCYLRATGGGTVGRVLAAATRARLPAAIPATRAAGSAARVAKTPPATSATSSVAAGAAKKTSPTPSAAPWVGSATSSVAAGAAKKTSPTPSAAPRAGSVTSSVSAGAAKKTSPTPSAAPRAGSATPSAAARAAKTKTGPDPAAAPPAGSATPPTIPSMDPVKAVNDAISKVETPVFFPSRIANTYNEIVKLLPHAGWPAYLLEKYSEKGCSDVCPFTGNGEFSPFPVQRPAVTVQKPAVAVQVPVEVDEKHHAEEDKGDAEVGEKQPADGENACFFHEIGKKASDLLYKDYTSGLKLIADCKVLDTAVLLSGGSEQIGKPSLRFELSSDTKLIKLTIDNVLRPGLKGLLSIPISSGSSSKVDLHCRHLGACITGSSELQGSPIVCLSAVIGTRNIALGADFSLVTKSLNALGAADSVETKLLRFPKYTCGLILSEGDVDASFTMENADILTATYYKKLDETTSIGAKAQRVLSLNDNSLEVGFSHALDPNTTVKAKLSSDGAVSVLLRYDPKPKCYIAFSAESKTQASQKETKFGLCVVLGA</sequence>
<dbReference type="OrthoDB" id="704349at2759"/>
<dbReference type="KEGG" id="hvg:123408922"/>
<dbReference type="eggNOG" id="KOG3126">
    <property type="taxonomic scope" value="Eukaryota"/>
</dbReference>
<dbReference type="InterPro" id="IPR023614">
    <property type="entry name" value="Porin_dom_sf"/>
</dbReference>
<reference evidence="4" key="1">
    <citation type="journal article" date="2012" name="Nature">
        <title>A physical, genetic and functional sequence assembly of the barley genome.</title>
        <authorList>
            <consortium name="The International Barley Genome Sequencing Consortium"/>
            <person name="Mayer K.F."/>
            <person name="Waugh R."/>
            <person name="Brown J.W."/>
            <person name="Schulman A."/>
            <person name="Langridge P."/>
            <person name="Platzer M."/>
            <person name="Fincher G.B."/>
            <person name="Muehlbauer G.J."/>
            <person name="Sato K."/>
            <person name="Close T.J."/>
            <person name="Wise R.P."/>
            <person name="Stein N."/>
        </authorList>
    </citation>
    <scope>NUCLEOTIDE SEQUENCE [LARGE SCALE GENOMIC DNA]</scope>
    <source>
        <strain evidence="4">cv. Morex</strain>
    </source>
</reference>
<dbReference type="GO" id="GO:0005741">
    <property type="term" value="C:mitochondrial outer membrane"/>
    <property type="evidence" value="ECO:0000318"/>
    <property type="project" value="GO_Central"/>
</dbReference>
<dbReference type="GO" id="GO:0008308">
    <property type="term" value="F:voltage-gated monoatomic anion channel activity"/>
    <property type="evidence" value="ECO:0000318"/>
    <property type="project" value="GO_Central"/>
</dbReference>